<sequence length="567" mass="63358">MFCPVRIHRRSFFLTVVACAVIYTSSVLYLQPALRSRVLHLAPDLQGAVSSHSKSLQAPVLFSDNDDNYGNEDNGVDDGEEAEVNDSDAWGDPYPYPLLYLPAREDFVKRRDAALNRVRSAQSIDVGVNGALNRKVLWELRLCLESSQRGASDSPCLHAMPKVLVSSYEPMAFALHSRSTEREVIWMRSALSTLRNGGHFHLQIHANETVKVHRLLGDLVTHWWFDETWLLKCIDSSACRQGPDNPEGIPLWKMFAASFMGSKPGDERWGAPSRPWSFNPLGSEWTLTPYRMPDNHYYLGYTIEGCTHSQVVPQHKRENTLKLLAKWASYFDAEETWDPSYYAKVRGKTGLDLVTVAMEPDGGKGELPGGLSSLGRLSKRDYHQLMSHAKAMLGIGLPSLPPSPFAALCLGVPVILPYWGDVSVPTGWDAFDPKIHQHAVAALEGPPYVYSVRIDGPVEDLIKTVQTAVATPIGRYIPPDMTVKALEQRVSRYLNTDWEELARARIQAVADTPDENNEEDEEPVAAGEAAGASQDATPRAPRLPAFLRQWLRDEKERTQQTSWFPDP</sequence>
<dbReference type="EMBL" id="KN882045">
    <property type="protein sequence ID" value="KIY45901.1"/>
    <property type="molecule type" value="Genomic_DNA"/>
</dbReference>
<gene>
    <name evidence="4" type="ORF">FISHEDRAFT_60752</name>
</gene>
<feature type="region of interest" description="Disordered" evidence="1">
    <location>
        <begin position="61"/>
        <end position="86"/>
    </location>
</feature>
<feature type="compositionally biased region" description="Acidic residues" evidence="1">
    <location>
        <begin position="512"/>
        <end position="523"/>
    </location>
</feature>
<dbReference type="Pfam" id="PF15024">
    <property type="entry name" value="Glyco_transf_18"/>
    <property type="match status" value="1"/>
</dbReference>
<protein>
    <recommendedName>
        <fullName evidence="3">Glycosyltransferase family 18 catalytic domain-containing protein</fullName>
    </recommendedName>
</protein>
<evidence type="ECO:0000313" key="5">
    <source>
        <dbReference type="Proteomes" id="UP000054144"/>
    </source>
</evidence>
<reference evidence="4 5" key="1">
    <citation type="journal article" date="2015" name="Fungal Genet. Biol.">
        <title>Evolution of novel wood decay mechanisms in Agaricales revealed by the genome sequences of Fistulina hepatica and Cylindrobasidium torrendii.</title>
        <authorList>
            <person name="Floudas D."/>
            <person name="Held B.W."/>
            <person name="Riley R."/>
            <person name="Nagy L.G."/>
            <person name="Koehler G."/>
            <person name="Ransdell A.S."/>
            <person name="Younus H."/>
            <person name="Chow J."/>
            <person name="Chiniquy J."/>
            <person name="Lipzen A."/>
            <person name="Tritt A."/>
            <person name="Sun H."/>
            <person name="Haridas S."/>
            <person name="LaButti K."/>
            <person name="Ohm R.A."/>
            <person name="Kues U."/>
            <person name="Blanchette R.A."/>
            <person name="Grigoriev I.V."/>
            <person name="Minto R.E."/>
            <person name="Hibbett D.S."/>
        </authorList>
    </citation>
    <scope>NUCLEOTIDE SEQUENCE [LARGE SCALE GENOMIC DNA]</scope>
    <source>
        <strain evidence="4 5">ATCC 64428</strain>
    </source>
</reference>
<feature type="transmembrane region" description="Helical" evidence="2">
    <location>
        <begin position="12"/>
        <end position="30"/>
    </location>
</feature>
<dbReference type="InterPro" id="IPR026116">
    <property type="entry name" value="GT18_cat"/>
</dbReference>
<evidence type="ECO:0000256" key="1">
    <source>
        <dbReference type="SAM" id="MobiDB-lite"/>
    </source>
</evidence>
<keyword evidence="2" id="KW-1133">Transmembrane helix</keyword>
<name>A0A0D7A7L4_9AGAR</name>
<keyword evidence="2" id="KW-0812">Transmembrane</keyword>
<keyword evidence="5" id="KW-1185">Reference proteome</keyword>
<evidence type="ECO:0000313" key="4">
    <source>
        <dbReference type="EMBL" id="KIY45901.1"/>
    </source>
</evidence>
<feature type="compositionally biased region" description="Acidic residues" evidence="1">
    <location>
        <begin position="64"/>
        <end position="86"/>
    </location>
</feature>
<dbReference type="GO" id="GO:0030144">
    <property type="term" value="F:alpha-1,6-mannosylglycoprotein 6-beta-N-acetylglucosaminyltransferase activity"/>
    <property type="evidence" value="ECO:0007669"/>
    <property type="project" value="InterPro"/>
</dbReference>
<dbReference type="OrthoDB" id="2113294at2759"/>
<organism evidence="4 5">
    <name type="scientific">Fistulina hepatica ATCC 64428</name>
    <dbReference type="NCBI Taxonomy" id="1128425"/>
    <lineage>
        <taxon>Eukaryota</taxon>
        <taxon>Fungi</taxon>
        <taxon>Dikarya</taxon>
        <taxon>Basidiomycota</taxon>
        <taxon>Agaricomycotina</taxon>
        <taxon>Agaricomycetes</taxon>
        <taxon>Agaricomycetidae</taxon>
        <taxon>Agaricales</taxon>
        <taxon>Fistulinaceae</taxon>
        <taxon>Fistulina</taxon>
    </lineage>
</organism>
<proteinExistence type="predicted"/>
<accession>A0A0D7A7L4</accession>
<dbReference type="AlphaFoldDB" id="A0A0D7A7L4"/>
<dbReference type="UniPathway" id="UPA00378"/>
<dbReference type="Proteomes" id="UP000054144">
    <property type="component" value="Unassembled WGS sequence"/>
</dbReference>
<feature type="domain" description="Glycosyltransferase family 18 catalytic" evidence="3">
    <location>
        <begin position="285"/>
        <end position="496"/>
    </location>
</feature>
<keyword evidence="2" id="KW-0472">Membrane</keyword>
<feature type="region of interest" description="Disordered" evidence="1">
    <location>
        <begin position="509"/>
        <end position="544"/>
    </location>
</feature>
<evidence type="ECO:0000259" key="3">
    <source>
        <dbReference type="Pfam" id="PF15024"/>
    </source>
</evidence>
<evidence type="ECO:0000256" key="2">
    <source>
        <dbReference type="SAM" id="Phobius"/>
    </source>
</evidence>